<protein>
    <submittedName>
        <fullName evidence="1">2843_t:CDS:1</fullName>
    </submittedName>
</protein>
<gene>
    <name evidence="1" type="ORF">FCALED_LOCUS11380</name>
</gene>
<keyword evidence="2" id="KW-1185">Reference proteome</keyword>
<reference evidence="1" key="1">
    <citation type="submission" date="2021-06" db="EMBL/GenBank/DDBJ databases">
        <authorList>
            <person name="Kallberg Y."/>
            <person name="Tangrot J."/>
            <person name="Rosling A."/>
        </authorList>
    </citation>
    <scope>NUCLEOTIDE SEQUENCE</scope>
    <source>
        <strain evidence="1">UK204</strain>
    </source>
</reference>
<accession>A0A9N9H9N8</accession>
<dbReference type="EMBL" id="CAJVPQ010004742">
    <property type="protein sequence ID" value="CAG8657524.1"/>
    <property type="molecule type" value="Genomic_DNA"/>
</dbReference>
<dbReference type="Proteomes" id="UP000789570">
    <property type="component" value="Unassembled WGS sequence"/>
</dbReference>
<comment type="caution">
    <text evidence="1">The sequence shown here is derived from an EMBL/GenBank/DDBJ whole genome shotgun (WGS) entry which is preliminary data.</text>
</comment>
<evidence type="ECO:0000313" key="1">
    <source>
        <dbReference type="EMBL" id="CAG8657524.1"/>
    </source>
</evidence>
<evidence type="ECO:0000313" key="2">
    <source>
        <dbReference type="Proteomes" id="UP000789570"/>
    </source>
</evidence>
<sequence length="75" mass="8444">KFYVTNNSYPTCSLSSQELNNNYLRENHSQRIFPDSKAIAMLTANFKSCGHVNFLSALSDCSGMSEMSVPIKLQY</sequence>
<proteinExistence type="predicted"/>
<feature type="non-terminal residue" evidence="1">
    <location>
        <position position="1"/>
    </location>
</feature>
<name>A0A9N9H9N8_9GLOM</name>
<organism evidence="1 2">
    <name type="scientific">Funneliformis caledonium</name>
    <dbReference type="NCBI Taxonomy" id="1117310"/>
    <lineage>
        <taxon>Eukaryota</taxon>
        <taxon>Fungi</taxon>
        <taxon>Fungi incertae sedis</taxon>
        <taxon>Mucoromycota</taxon>
        <taxon>Glomeromycotina</taxon>
        <taxon>Glomeromycetes</taxon>
        <taxon>Glomerales</taxon>
        <taxon>Glomeraceae</taxon>
        <taxon>Funneliformis</taxon>
    </lineage>
</organism>
<dbReference type="AlphaFoldDB" id="A0A9N9H9N8"/>